<dbReference type="GO" id="GO:0003677">
    <property type="term" value="F:DNA binding"/>
    <property type="evidence" value="ECO:0007669"/>
    <property type="project" value="UniProtKB-KW"/>
</dbReference>
<dbReference type="EMBL" id="JAGIOD010000001">
    <property type="protein sequence ID" value="MBP2382026.1"/>
    <property type="molecule type" value="Genomic_DNA"/>
</dbReference>
<dbReference type="PROSITE" id="PS00552">
    <property type="entry name" value="HTH_MERR_1"/>
    <property type="match status" value="1"/>
</dbReference>
<comment type="caution">
    <text evidence="6">The sequence shown here is derived from an EMBL/GenBank/DDBJ whole genome shotgun (WGS) entry which is preliminary data.</text>
</comment>
<gene>
    <name evidence="6" type="ORF">JOF43_001983</name>
</gene>
<feature type="domain" description="HTH merR-type" evidence="5">
    <location>
        <begin position="117"/>
        <end position="186"/>
    </location>
</feature>
<keyword evidence="7" id="KW-1185">Reference proteome</keyword>
<dbReference type="InterPro" id="IPR009061">
    <property type="entry name" value="DNA-bd_dom_put_sf"/>
</dbReference>
<dbReference type="InterPro" id="IPR047057">
    <property type="entry name" value="MerR_fam"/>
</dbReference>
<dbReference type="PROSITE" id="PS50937">
    <property type="entry name" value="HTH_MERR_2"/>
    <property type="match status" value="2"/>
</dbReference>
<accession>A0ABS4X0N4</accession>
<feature type="domain" description="HTH merR-type" evidence="5">
    <location>
        <begin position="1"/>
        <end position="48"/>
    </location>
</feature>
<sequence length="234" mass="25554">MRPVDLARRHDLSAQAVRNYESAGALPPAERTSAGHRRYTARHARALRAFLSLRRAVGHRAALDLLSTLHGGDLEGALTLLGRAHEQLLRDRTTLTVVERAVGDLEQGEDRGRPPRTLWIGELAARLGLSPATLRHWERFGLLAPSRERVSGHRLYPPSTVHDAELVHLLRRGGHRLGDIAEILGQVRTMGENSSVHTALTASRERVTARGIALLEASAALADHVRDGAASLGR</sequence>
<evidence type="ECO:0000256" key="4">
    <source>
        <dbReference type="ARBA" id="ARBA00023163"/>
    </source>
</evidence>
<evidence type="ECO:0000259" key="5">
    <source>
        <dbReference type="PROSITE" id="PS50937"/>
    </source>
</evidence>
<organism evidence="6 7">
    <name type="scientific">Brachybacterium sacelli</name>
    <dbReference type="NCBI Taxonomy" id="173364"/>
    <lineage>
        <taxon>Bacteria</taxon>
        <taxon>Bacillati</taxon>
        <taxon>Actinomycetota</taxon>
        <taxon>Actinomycetes</taxon>
        <taxon>Micrococcales</taxon>
        <taxon>Dermabacteraceae</taxon>
        <taxon>Brachybacterium</taxon>
    </lineage>
</organism>
<name>A0ABS4X0N4_9MICO</name>
<dbReference type="Gene3D" id="1.10.1660.10">
    <property type="match status" value="2"/>
</dbReference>
<proteinExistence type="predicted"/>
<dbReference type="RefSeq" id="WP_209901624.1">
    <property type="nucleotide sequence ID" value="NZ_BAAAJW010000011.1"/>
</dbReference>
<dbReference type="Pfam" id="PF13411">
    <property type="entry name" value="MerR_1"/>
    <property type="match status" value="1"/>
</dbReference>
<reference evidence="6 7" key="1">
    <citation type="submission" date="2021-03" db="EMBL/GenBank/DDBJ databases">
        <title>Sequencing the genomes of 1000 actinobacteria strains.</title>
        <authorList>
            <person name="Klenk H.-P."/>
        </authorList>
    </citation>
    <scope>NUCLEOTIDE SEQUENCE [LARGE SCALE GENOMIC DNA]</scope>
    <source>
        <strain evidence="6 7">DSM 14566</strain>
    </source>
</reference>
<dbReference type="Pfam" id="PF00376">
    <property type="entry name" value="MerR"/>
    <property type="match status" value="1"/>
</dbReference>
<dbReference type="Proteomes" id="UP001519290">
    <property type="component" value="Unassembled WGS sequence"/>
</dbReference>
<dbReference type="SUPFAM" id="SSF46955">
    <property type="entry name" value="Putative DNA-binding domain"/>
    <property type="match status" value="2"/>
</dbReference>
<dbReference type="PANTHER" id="PTHR30204">
    <property type="entry name" value="REDOX-CYCLING DRUG-SENSING TRANSCRIPTIONAL ACTIVATOR SOXR"/>
    <property type="match status" value="1"/>
</dbReference>
<dbReference type="InterPro" id="IPR000551">
    <property type="entry name" value="MerR-type_HTH_dom"/>
</dbReference>
<protein>
    <submittedName>
        <fullName evidence="6">DNA-binding transcriptional MerR regulator</fullName>
    </submittedName>
</protein>
<keyword evidence="3 6" id="KW-0238">DNA-binding</keyword>
<dbReference type="PANTHER" id="PTHR30204:SF69">
    <property type="entry name" value="MERR-FAMILY TRANSCRIPTIONAL REGULATOR"/>
    <property type="match status" value="1"/>
</dbReference>
<evidence type="ECO:0000313" key="6">
    <source>
        <dbReference type="EMBL" id="MBP2382026.1"/>
    </source>
</evidence>
<keyword evidence="4" id="KW-0804">Transcription</keyword>
<keyword evidence="2" id="KW-0805">Transcription regulation</keyword>
<evidence type="ECO:0000256" key="3">
    <source>
        <dbReference type="ARBA" id="ARBA00023125"/>
    </source>
</evidence>
<evidence type="ECO:0000313" key="7">
    <source>
        <dbReference type="Proteomes" id="UP001519290"/>
    </source>
</evidence>
<evidence type="ECO:0000256" key="2">
    <source>
        <dbReference type="ARBA" id="ARBA00023015"/>
    </source>
</evidence>
<keyword evidence="1" id="KW-0678">Repressor</keyword>
<dbReference type="SMART" id="SM00422">
    <property type="entry name" value="HTH_MERR"/>
    <property type="match status" value="2"/>
</dbReference>
<evidence type="ECO:0000256" key="1">
    <source>
        <dbReference type="ARBA" id="ARBA00022491"/>
    </source>
</evidence>